<protein>
    <submittedName>
        <fullName evidence="2">Uncharacterized protein</fullName>
    </submittedName>
</protein>
<feature type="non-terminal residue" evidence="2">
    <location>
        <position position="1"/>
    </location>
</feature>
<feature type="non-terminal residue" evidence="2">
    <location>
        <position position="71"/>
    </location>
</feature>
<reference evidence="2" key="1">
    <citation type="submission" date="2020-02" db="EMBL/GenBank/DDBJ databases">
        <authorList>
            <person name="Meier V. D."/>
        </authorList>
    </citation>
    <scope>NUCLEOTIDE SEQUENCE</scope>
    <source>
        <strain evidence="2">AVDCRST_MAG76</strain>
    </source>
</reference>
<organism evidence="2">
    <name type="scientific">uncultured Acidimicrobiales bacterium</name>
    <dbReference type="NCBI Taxonomy" id="310071"/>
    <lineage>
        <taxon>Bacteria</taxon>
        <taxon>Bacillati</taxon>
        <taxon>Actinomycetota</taxon>
        <taxon>Acidimicrobiia</taxon>
        <taxon>Acidimicrobiales</taxon>
        <taxon>environmental samples</taxon>
    </lineage>
</organism>
<feature type="compositionally biased region" description="Low complexity" evidence="1">
    <location>
        <begin position="11"/>
        <end position="21"/>
    </location>
</feature>
<evidence type="ECO:0000313" key="2">
    <source>
        <dbReference type="EMBL" id="CAA9240664.1"/>
    </source>
</evidence>
<sequence length="71" mass="7532">EPGLTGRGRARAVARGPAPGRLRGDARHLRGARLLPQERRAELDRRAAGPAHRPLPGAPAPSITSVDPSRM</sequence>
<gene>
    <name evidence="2" type="ORF">AVDCRST_MAG76-1748</name>
</gene>
<proteinExistence type="predicted"/>
<feature type="compositionally biased region" description="Basic and acidic residues" evidence="1">
    <location>
        <begin position="36"/>
        <end position="47"/>
    </location>
</feature>
<dbReference type="EMBL" id="CADCSZ010000106">
    <property type="protein sequence ID" value="CAA9240664.1"/>
    <property type="molecule type" value="Genomic_DNA"/>
</dbReference>
<dbReference type="AlphaFoldDB" id="A0A6J4I4A0"/>
<feature type="compositionally biased region" description="Polar residues" evidence="1">
    <location>
        <begin position="62"/>
        <end position="71"/>
    </location>
</feature>
<accession>A0A6J4I4A0</accession>
<name>A0A6J4I4A0_9ACTN</name>
<evidence type="ECO:0000256" key="1">
    <source>
        <dbReference type="SAM" id="MobiDB-lite"/>
    </source>
</evidence>
<feature type="region of interest" description="Disordered" evidence="1">
    <location>
        <begin position="1"/>
        <end position="71"/>
    </location>
</feature>